<dbReference type="Proteomes" id="UP000215509">
    <property type="component" value="Unassembled WGS sequence"/>
</dbReference>
<protein>
    <submittedName>
        <fullName evidence="1">Uncharacterized protein</fullName>
    </submittedName>
</protein>
<evidence type="ECO:0000313" key="2">
    <source>
        <dbReference type="Proteomes" id="UP000215509"/>
    </source>
</evidence>
<dbReference type="AlphaFoldDB" id="A0A229UUE2"/>
<accession>A0A229UUE2</accession>
<dbReference type="SUPFAM" id="SSF49764">
    <property type="entry name" value="HSP20-like chaperones"/>
    <property type="match status" value="1"/>
</dbReference>
<reference evidence="1 2" key="1">
    <citation type="submission" date="2017-07" db="EMBL/GenBank/DDBJ databases">
        <title>Genome sequencing and assembly of Paenibacillus rigui.</title>
        <authorList>
            <person name="Mayilraj S."/>
        </authorList>
    </citation>
    <scope>NUCLEOTIDE SEQUENCE [LARGE SCALE GENOMIC DNA]</scope>
    <source>
        <strain evidence="1 2">JCM 16352</strain>
    </source>
</reference>
<dbReference type="Gene3D" id="2.60.40.790">
    <property type="match status" value="1"/>
</dbReference>
<proteinExistence type="predicted"/>
<gene>
    <name evidence="1" type="ORF">CF651_07610</name>
</gene>
<keyword evidence="2" id="KW-1185">Reference proteome</keyword>
<comment type="caution">
    <text evidence="1">The sequence shown here is derived from an EMBL/GenBank/DDBJ whole genome shotgun (WGS) entry which is preliminary data.</text>
</comment>
<sequence length="131" mass="15139">MTPNKDPFSLFDAAGIEQYVRQILKQSIPGMDPRAGAAHYDTEMTETPQHIIVKIHIAALSEARKLKLQVAPTQVKLEKKMTDQEHEQWIRLPHPVIPTSCRAVYKNGIMQLHMRKQDKDELFYEIEVSYP</sequence>
<dbReference type="CDD" id="cd00298">
    <property type="entry name" value="ACD_sHsps_p23-like"/>
    <property type="match status" value="1"/>
</dbReference>
<name>A0A229UUE2_9BACL</name>
<evidence type="ECO:0000313" key="1">
    <source>
        <dbReference type="EMBL" id="OXM87000.1"/>
    </source>
</evidence>
<dbReference type="RefSeq" id="WP_094014259.1">
    <property type="nucleotide sequence ID" value="NZ_NMQW01000011.1"/>
</dbReference>
<dbReference type="OrthoDB" id="2678548at2"/>
<dbReference type="EMBL" id="NMQW01000011">
    <property type="protein sequence ID" value="OXM87000.1"/>
    <property type="molecule type" value="Genomic_DNA"/>
</dbReference>
<dbReference type="InterPro" id="IPR008978">
    <property type="entry name" value="HSP20-like_chaperone"/>
</dbReference>
<organism evidence="1 2">
    <name type="scientific">Paenibacillus rigui</name>
    <dbReference type="NCBI Taxonomy" id="554312"/>
    <lineage>
        <taxon>Bacteria</taxon>
        <taxon>Bacillati</taxon>
        <taxon>Bacillota</taxon>
        <taxon>Bacilli</taxon>
        <taxon>Bacillales</taxon>
        <taxon>Paenibacillaceae</taxon>
        <taxon>Paenibacillus</taxon>
    </lineage>
</organism>